<dbReference type="SUPFAM" id="SSF161098">
    <property type="entry name" value="MetI-like"/>
    <property type="match status" value="1"/>
</dbReference>
<protein>
    <submittedName>
        <fullName evidence="9">ABC transporter permease</fullName>
    </submittedName>
</protein>
<dbReference type="AlphaFoldDB" id="A0A941F0J5"/>
<evidence type="ECO:0000256" key="3">
    <source>
        <dbReference type="ARBA" id="ARBA00022475"/>
    </source>
</evidence>
<keyword evidence="10" id="KW-1185">Reference proteome</keyword>
<dbReference type="RefSeq" id="WP_212532588.1">
    <property type="nucleotide sequence ID" value="NZ_JAGSOG010000259.1"/>
</dbReference>
<feature type="domain" description="ABC transmembrane type-1" evidence="8">
    <location>
        <begin position="74"/>
        <end position="258"/>
    </location>
</feature>
<keyword evidence="6 7" id="KW-0472">Membrane</keyword>
<feature type="transmembrane region" description="Helical" evidence="7">
    <location>
        <begin position="16"/>
        <end position="36"/>
    </location>
</feature>
<name>A0A941F0J5_9ACTN</name>
<comment type="similarity">
    <text evidence="7">Belongs to the binding-protein-dependent transport system permease family.</text>
</comment>
<dbReference type="CDD" id="cd06261">
    <property type="entry name" value="TM_PBP2"/>
    <property type="match status" value="1"/>
</dbReference>
<evidence type="ECO:0000256" key="4">
    <source>
        <dbReference type="ARBA" id="ARBA00022692"/>
    </source>
</evidence>
<keyword evidence="4 7" id="KW-0812">Transmembrane</keyword>
<evidence type="ECO:0000256" key="6">
    <source>
        <dbReference type="ARBA" id="ARBA00023136"/>
    </source>
</evidence>
<evidence type="ECO:0000256" key="1">
    <source>
        <dbReference type="ARBA" id="ARBA00004651"/>
    </source>
</evidence>
<proteinExistence type="inferred from homology"/>
<accession>A0A941F0J5</accession>
<dbReference type="PANTHER" id="PTHR30151:SF20">
    <property type="entry name" value="ABC TRANSPORTER PERMEASE PROTEIN HI_0355-RELATED"/>
    <property type="match status" value="1"/>
</dbReference>
<dbReference type="InterPro" id="IPR000515">
    <property type="entry name" value="MetI-like"/>
</dbReference>
<organism evidence="9 10">
    <name type="scientific">Actinospica durhamensis</name>
    <dbReference type="NCBI Taxonomy" id="1508375"/>
    <lineage>
        <taxon>Bacteria</taxon>
        <taxon>Bacillati</taxon>
        <taxon>Actinomycetota</taxon>
        <taxon>Actinomycetes</taxon>
        <taxon>Catenulisporales</taxon>
        <taxon>Actinospicaceae</taxon>
        <taxon>Actinospica</taxon>
    </lineage>
</organism>
<evidence type="ECO:0000256" key="7">
    <source>
        <dbReference type="RuleBase" id="RU363032"/>
    </source>
</evidence>
<feature type="transmembrane region" description="Helical" evidence="7">
    <location>
        <begin position="236"/>
        <end position="257"/>
    </location>
</feature>
<feature type="transmembrane region" description="Helical" evidence="7">
    <location>
        <begin position="199"/>
        <end position="224"/>
    </location>
</feature>
<comment type="caution">
    <text evidence="9">The sequence shown here is derived from an EMBL/GenBank/DDBJ whole genome shotgun (WGS) entry which is preliminary data.</text>
</comment>
<dbReference type="GO" id="GO:0005886">
    <property type="term" value="C:plasma membrane"/>
    <property type="evidence" value="ECO:0007669"/>
    <property type="project" value="UniProtKB-SubCell"/>
</dbReference>
<evidence type="ECO:0000259" key="8">
    <source>
        <dbReference type="PROSITE" id="PS50928"/>
    </source>
</evidence>
<gene>
    <name evidence="9" type="ORF">KDL01_32960</name>
</gene>
<keyword evidence="2 7" id="KW-0813">Transport</keyword>
<dbReference type="Gene3D" id="1.10.3720.10">
    <property type="entry name" value="MetI-like"/>
    <property type="match status" value="1"/>
</dbReference>
<feature type="transmembrane region" description="Helical" evidence="7">
    <location>
        <begin position="81"/>
        <end position="99"/>
    </location>
</feature>
<dbReference type="GO" id="GO:0055085">
    <property type="term" value="P:transmembrane transport"/>
    <property type="evidence" value="ECO:0007669"/>
    <property type="project" value="InterPro"/>
</dbReference>
<dbReference type="PROSITE" id="PS50928">
    <property type="entry name" value="ABC_TM1"/>
    <property type="match status" value="1"/>
</dbReference>
<evidence type="ECO:0000256" key="2">
    <source>
        <dbReference type="ARBA" id="ARBA00022448"/>
    </source>
</evidence>
<reference evidence="9" key="1">
    <citation type="submission" date="2021-04" db="EMBL/GenBank/DDBJ databases">
        <title>Genome based classification of Actinospica acidithermotolerans sp. nov., an actinobacterium isolated from an Indonesian hot spring.</title>
        <authorList>
            <person name="Kusuma A.B."/>
            <person name="Putra K.E."/>
            <person name="Nafisah S."/>
            <person name="Loh J."/>
            <person name="Nouioui I."/>
            <person name="Goodfellow M."/>
        </authorList>
    </citation>
    <scope>NUCLEOTIDE SEQUENCE</scope>
    <source>
        <strain evidence="9">CSCA 57</strain>
    </source>
</reference>
<evidence type="ECO:0000313" key="10">
    <source>
        <dbReference type="Proteomes" id="UP000675781"/>
    </source>
</evidence>
<sequence length="275" mass="29447">MSAVTGQRLRTATGRAWVPAVQLGLLLVLLGAWQLAVSTRSISVFFFGSPAGTWRELYGWIRHGTVQGSLWQQAWVTLQETLIGFGVGVACGVLAGLALGRITWLARVFTLYVGTLNAVPRIVLGSVFVIWFGLGMASKVALAIVLVFFTVFFNSFQGARDVDANVIANARLLGAGRWSVFRHVVLPSTFSWIIASLRVAFGLAITGAVVGELIGATQGLGLLIAQSQANIDPDGVYAGLVVTTVLAVVAEGFITLLERRLLRWKPRRQTPAAAV</sequence>
<evidence type="ECO:0000256" key="5">
    <source>
        <dbReference type="ARBA" id="ARBA00022989"/>
    </source>
</evidence>
<evidence type="ECO:0000313" key="9">
    <source>
        <dbReference type="EMBL" id="MBR7838129.1"/>
    </source>
</evidence>
<keyword evidence="3" id="KW-1003">Cell membrane</keyword>
<dbReference type="EMBL" id="JAGSOG010000259">
    <property type="protein sequence ID" value="MBR7838129.1"/>
    <property type="molecule type" value="Genomic_DNA"/>
</dbReference>
<dbReference type="Proteomes" id="UP000675781">
    <property type="component" value="Unassembled WGS sequence"/>
</dbReference>
<keyword evidence="5 7" id="KW-1133">Transmembrane helix</keyword>
<dbReference type="InterPro" id="IPR035906">
    <property type="entry name" value="MetI-like_sf"/>
</dbReference>
<comment type="subcellular location">
    <subcellularLocation>
        <location evidence="1 7">Cell membrane</location>
        <topology evidence="1 7">Multi-pass membrane protein</topology>
    </subcellularLocation>
</comment>
<dbReference type="Pfam" id="PF00528">
    <property type="entry name" value="BPD_transp_1"/>
    <property type="match status" value="1"/>
</dbReference>
<dbReference type="PANTHER" id="PTHR30151">
    <property type="entry name" value="ALKANE SULFONATE ABC TRANSPORTER-RELATED, MEMBRANE SUBUNIT"/>
    <property type="match status" value="1"/>
</dbReference>